<dbReference type="EMBL" id="CP011043">
    <property type="protein sequence ID" value="AJW78043.1"/>
    <property type="molecule type" value="Genomic_DNA"/>
</dbReference>
<dbReference type="InterPro" id="IPR053863">
    <property type="entry name" value="Glyoxy/Ble-like_N"/>
</dbReference>
<evidence type="ECO:0000259" key="1">
    <source>
        <dbReference type="PROSITE" id="PS51819"/>
    </source>
</evidence>
<dbReference type="PROSITE" id="PS51819">
    <property type="entry name" value="VOC"/>
    <property type="match status" value="1"/>
</dbReference>
<sequence>MPMIFVNLPVTDLPRAIAFYEAVGCTVNPDFTDENAACLVVEADRSAFMLLTRDFFQSFLDVPVGDPSSSAAAITAVMLDSRADVDARATAGLDAGGSEPRPAVDLGFMYQRQLRDPDGNVIELGHMEPIPAGGVPDAESAAR</sequence>
<dbReference type="SUPFAM" id="SSF54593">
    <property type="entry name" value="Glyoxalase/Bleomycin resistance protein/Dihydroxybiphenyl dioxygenase"/>
    <property type="match status" value="1"/>
</dbReference>
<evidence type="ECO:0000313" key="3">
    <source>
        <dbReference type="EMBL" id="RIJ43341.1"/>
    </source>
</evidence>
<dbReference type="PANTHER" id="PTHR36503">
    <property type="entry name" value="BLR2520 PROTEIN"/>
    <property type="match status" value="1"/>
</dbReference>
<name>A0A0D5CEF6_9MICO</name>
<accession>A0A0D5CEF6</accession>
<dbReference type="HOGENOM" id="CLU_046006_21_0_11"/>
<gene>
    <name evidence="3" type="ORF">DZF93_06860</name>
    <name evidence="2" type="ORF">VO01_01870</name>
</gene>
<reference evidence="2 4" key="1">
    <citation type="journal article" date="2015" name="Genome Announc.">
        <title>Complete Genome Sequence of Clavibacter michiganensis subsp. insidiosus R1-1 Using PacBio Single-Molecule Real-Time Technology.</title>
        <authorList>
            <person name="Lu Y."/>
            <person name="Samac D.A."/>
            <person name="Glazebrook J."/>
            <person name="Ishimaru C.A."/>
        </authorList>
    </citation>
    <scope>NUCLEOTIDE SEQUENCE [LARGE SCALE GENOMIC DNA]</scope>
    <source>
        <strain evidence="2 4">R1-1</strain>
    </source>
</reference>
<evidence type="ECO:0000313" key="4">
    <source>
        <dbReference type="Proteomes" id="UP000032604"/>
    </source>
</evidence>
<feature type="domain" description="VOC" evidence="1">
    <location>
        <begin position="2"/>
        <end position="127"/>
    </location>
</feature>
<dbReference type="KEGG" id="cmh:VO01_01870"/>
<dbReference type="Pfam" id="PF22677">
    <property type="entry name" value="Ble-like_N"/>
    <property type="match status" value="1"/>
</dbReference>
<dbReference type="InterPro" id="IPR029068">
    <property type="entry name" value="Glyas_Bleomycin-R_OHBP_Dase"/>
</dbReference>
<protein>
    <submittedName>
        <fullName evidence="2">Glyoxalase</fullName>
    </submittedName>
</protein>
<dbReference type="EMBL" id="QWEA01000204">
    <property type="protein sequence ID" value="RIJ43341.1"/>
    <property type="molecule type" value="Genomic_DNA"/>
</dbReference>
<dbReference type="RefSeq" id="WP_045526456.1">
    <property type="nucleotide sequence ID" value="NZ_CP011043.1"/>
</dbReference>
<dbReference type="Proteomes" id="UP000032604">
    <property type="component" value="Chromosome"/>
</dbReference>
<dbReference type="PANTHER" id="PTHR36503:SF2">
    <property type="entry name" value="BLR2408 PROTEIN"/>
    <property type="match status" value="1"/>
</dbReference>
<evidence type="ECO:0000313" key="5">
    <source>
        <dbReference type="Proteomes" id="UP000266634"/>
    </source>
</evidence>
<organism evidence="2 4">
    <name type="scientific">Clavibacter michiganensis subsp. insidiosus</name>
    <dbReference type="NCBI Taxonomy" id="33014"/>
    <lineage>
        <taxon>Bacteria</taxon>
        <taxon>Bacillati</taxon>
        <taxon>Actinomycetota</taxon>
        <taxon>Actinomycetes</taxon>
        <taxon>Micrococcales</taxon>
        <taxon>Microbacteriaceae</taxon>
        <taxon>Clavibacter</taxon>
    </lineage>
</organism>
<evidence type="ECO:0000313" key="2">
    <source>
        <dbReference type="EMBL" id="AJW78043.1"/>
    </source>
</evidence>
<dbReference type="Gene3D" id="3.10.180.10">
    <property type="entry name" value="2,3-Dihydroxybiphenyl 1,2-Dioxygenase, domain 1"/>
    <property type="match status" value="1"/>
</dbReference>
<dbReference type="InterPro" id="IPR037523">
    <property type="entry name" value="VOC_core"/>
</dbReference>
<dbReference type="AlphaFoldDB" id="A0A0D5CEF6"/>
<reference evidence="3 5" key="2">
    <citation type="submission" date="2018-08" db="EMBL/GenBank/DDBJ databases">
        <title>Genome Sequence of Clavibacter michiganensis Subspecies type strains, and the Atypical Peach-Colored Strains Isolated from Tomato.</title>
        <authorList>
            <person name="Osdaghi E."/>
            <person name="Portier P."/>
            <person name="Briand M."/>
            <person name="Jacques M.-A."/>
        </authorList>
    </citation>
    <scope>NUCLEOTIDE SEQUENCE [LARGE SCALE GENOMIC DNA]</scope>
    <source>
        <strain evidence="3 5">CFBP 6488</strain>
    </source>
</reference>
<dbReference type="PATRIC" id="fig|33014.5.peg.394"/>
<dbReference type="OrthoDB" id="4265398at2"/>
<dbReference type="Proteomes" id="UP000266634">
    <property type="component" value="Unassembled WGS sequence"/>
</dbReference>
<proteinExistence type="predicted"/>